<dbReference type="CDD" id="cd01071">
    <property type="entry name" value="PBP2_PhnD_like"/>
    <property type="match status" value="1"/>
</dbReference>
<dbReference type="AlphaFoldDB" id="A0AAE6P306"/>
<dbReference type="NCBIfam" id="TIGR01098">
    <property type="entry name" value="3A0109s03R"/>
    <property type="match status" value="1"/>
</dbReference>
<dbReference type="PANTHER" id="PTHR35841:SF1">
    <property type="entry name" value="PHOSPHONATES-BINDING PERIPLASMIC PROTEIN"/>
    <property type="match status" value="1"/>
</dbReference>
<dbReference type="KEGG" id="lfv:LF543_06900"/>
<reference evidence="3 4" key="1">
    <citation type="submission" date="2019-10" db="EMBL/GenBank/DDBJ databases">
        <title>Genome sequencing of Lactobacillus fructivorans.</title>
        <authorList>
            <person name="Kim K."/>
        </authorList>
    </citation>
    <scope>NUCLEOTIDE SEQUENCE [LARGE SCALE GENOMIC DNA]</scope>
    <source>
        <strain evidence="3 4">LF543</strain>
    </source>
</reference>
<comment type="similarity">
    <text evidence="1">Belongs to the phosphate/phosphite/phosphonate binding protein family.</text>
</comment>
<dbReference type="GO" id="GO:0043190">
    <property type="term" value="C:ATP-binding cassette (ABC) transporter complex"/>
    <property type="evidence" value="ECO:0007669"/>
    <property type="project" value="InterPro"/>
</dbReference>
<dbReference type="GO" id="GO:0055085">
    <property type="term" value="P:transmembrane transport"/>
    <property type="evidence" value="ECO:0007669"/>
    <property type="project" value="InterPro"/>
</dbReference>
<sequence length="312" mass="34332">MKLKKALKWITAGAALTFLSVGLVGCGKQSSNYKPKKLTVGFTPSVNAGQANAEAKPLAKQLEKQLHIPVTVKVSTDGNSLVQAMGSKTLDVSEMNPGDFVLAQKNYQVAPLVQATRQARDPKTLQLTNKTSDHFYSTVVVRKDSGINNINDLKGKKIAIGTPNSTAGYVYPVVELMKHGININKDGIKTDVINGYDQAVLSVLNKNNDAAFTFQGAQTLVQKDDPNVMKDTKVIYTTKAIPNDVVATRSDMSKSWKNKIAKAYENMAKTKEGHDIIFKIYQEEGYVPYQKAQFKQLHSYMDQANKISKTKE</sequence>
<dbReference type="Pfam" id="PF12974">
    <property type="entry name" value="Phosphonate-bd"/>
    <property type="match status" value="1"/>
</dbReference>
<evidence type="ECO:0000256" key="1">
    <source>
        <dbReference type="ARBA" id="ARBA00007162"/>
    </source>
</evidence>
<dbReference type="RefSeq" id="WP_010022167.1">
    <property type="nucleotide sequence ID" value="NZ_AZDS01000002.1"/>
</dbReference>
<proteinExistence type="inferred from homology"/>
<evidence type="ECO:0000256" key="2">
    <source>
        <dbReference type="ARBA" id="ARBA00022729"/>
    </source>
</evidence>
<dbReference type="Gene3D" id="3.40.190.10">
    <property type="entry name" value="Periplasmic binding protein-like II"/>
    <property type="match status" value="2"/>
</dbReference>
<dbReference type="InterPro" id="IPR005770">
    <property type="entry name" value="PhnD"/>
</dbReference>
<evidence type="ECO:0000313" key="4">
    <source>
        <dbReference type="Proteomes" id="UP000327194"/>
    </source>
</evidence>
<name>A0AAE6P306_9LACO</name>
<dbReference type="Proteomes" id="UP000327194">
    <property type="component" value="Chromosome"/>
</dbReference>
<accession>A0AAE6P306</accession>
<gene>
    <name evidence="3" type="primary">phnD</name>
    <name evidence="3" type="ORF">LF543_06900</name>
</gene>
<evidence type="ECO:0000313" key="3">
    <source>
        <dbReference type="EMBL" id="QFX93275.1"/>
    </source>
</evidence>
<dbReference type="EMBL" id="CP045562">
    <property type="protein sequence ID" value="QFX93275.1"/>
    <property type="molecule type" value="Genomic_DNA"/>
</dbReference>
<dbReference type="PANTHER" id="PTHR35841">
    <property type="entry name" value="PHOSPHONATES-BINDING PERIPLASMIC PROTEIN"/>
    <property type="match status" value="1"/>
</dbReference>
<dbReference type="SUPFAM" id="SSF53850">
    <property type="entry name" value="Periplasmic binding protein-like II"/>
    <property type="match status" value="1"/>
</dbReference>
<keyword evidence="2" id="KW-0732">Signal</keyword>
<protein>
    <submittedName>
        <fullName evidence="3">Phosphate/phosphite/phosphonate ABC transporter substrate-binding protein</fullName>
    </submittedName>
</protein>
<dbReference type="PROSITE" id="PS51257">
    <property type="entry name" value="PROKAR_LIPOPROTEIN"/>
    <property type="match status" value="1"/>
</dbReference>
<organism evidence="3 4">
    <name type="scientific">Fructilactobacillus fructivorans</name>
    <dbReference type="NCBI Taxonomy" id="1614"/>
    <lineage>
        <taxon>Bacteria</taxon>
        <taxon>Bacillati</taxon>
        <taxon>Bacillota</taxon>
        <taxon>Bacilli</taxon>
        <taxon>Lactobacillales</taxon>
        <taxon>Lactobacillaceae</taxon>
        <taxon>Fructilactobacillus</taxon>
    </lineage>
</organism>